<protein>
    <recommendedName>
        <fullName evidence="5">DNA 3'-5' helicase</fullName>
        <ecNumber evidence="5">5.6.2.4</ecNumber>
    </recommendedName>
</protein>
<evidence type="ECO:0000256" key="6">
    <source>
        <dbReference type="SAM" id="Phobius"/>
    </source>
</evidence>
<feature type="domain" description="Helicase ATP-binding" evidence="7">
    <location>
        <begin position="203"/>
        <end position="363"/>
    </location>
</feature>
<comment type="catalytic activity">
    <reaction evidence="4">
        <text>Couples ATP hydrolysis with the unwinding of duplex DNA by translocating in the 3'-5' direction.</text>
        <dbReference type="EC" id="5.6.2.4"/>
    </reaction>
</comment>
<dbReference type="InterPro" id="IPR027417">
    <property type="entry name" value="P-loop_NTPase"/>
</dbReference>
<sequence>AGAAKPAVIIQRDEYAKVERYRELAYTLHNLLFQVMYFTSGSVLVWYLWLVRPFIKHINSRTFASSFRRTTKKHLSYSLGPAFLRHLLTAFARRNGGGKGQGLHVLSPDEVLNFVNQADADSREMQAGHTAATAKAVYALQSQLVFQSRFTMPKAHLKTSVIKADDAATQEETRLSYVNLRQILKVNLSLHLRFCGLQQAVVQDIVNIEPIVAYIAGTGSRKSLAFLLPACCPGFGQQVVVTPLVALRIDITNRCAGLSITHSQFGQDDFDETCTILLASPEDLSKPDFMKLIRRRWDAGQLERIVLDEFHYVLLPDHKYQPSLLKMRDVAQYRIPITLLSTTVPANEDQQEAYRRLRLHGQYEVKELSAPFSIPLLTSYVRREEGKELSTSLGCSCYHRGLPEAERTVIQTSFSTAKRAVLVATVAFVAGVDIPDISCILWFRAPNHPITFAQGIGRGGRNGQTCVARIVFRRGILSFLGKLEDRNAQWVMQQILNCNYCLRIPINLYLNRDSKRTAAYDGSYAASTPTPSKTGPPVDQACTASLRKRNRPLSLVSSSPLARRDEVSRAAAKAARTNNCIKCFVDGQAYDHLKGSCNCSIGPIVRYYKDNRIGRKLGTSMCYSCAMLQDLPKAKDIWLQQIREESNGTLDGAKEADFVSYFRQVLRFTHQYPVCQIAFDVNWFTHEYFITADKSKALLGSLL</sequence>
<reference evidence="9" key="1">
    <citation type="journal article" date="2020" name="Stud. Mycol.">
        <title>101 Dothideomycetes genomes: a test case for predicting lifestyles and emergence of pathogens.</title>
        <authorList>
            <person name="Haridas S."/>
            <person name="Albert R."/>
            <person name="Binder M."/>
            <person name="Bloem J."/>
            <person name="Labutti K."/>
            <person name="Salamov A."/>
            <person name="Andreopoulos B."/>
            <person name="Baker S."/>
            <person name="Barry K."/>
            <person name="Bills G."/>
            <person name="Bluhm B."/>
            <person name="Cannon C."/>
            <person name="Castanera R."/>
            <person name="Culley D."/>
            <person name="Daum C."/>
            <person name="Ezra D."/>
            <person name="Gonzalez J."/>
            <person name="Henrissat B."/>
            <person name="Kuo A."/>
            <person name="Liang C."/>
            <person name="Lipzen A."/>
            <person name="Lutzoni F."/>
            <person name="Magnuson J."/>
            <person name="Mondo S."/>
            <person name="Nolan M."/>
            <person name="Ohm R."/>
            <person name="Pangilinan J."/>
            <person name="Park H.-J."/>
            <person name="Ramirez L."/>
            <person name="Alfaro M."/>
            <person name="Sun H."/>
            <person name="Tritt A."/>
            <person name="Yoshinaga Y."/>
            <person name="Zwiers L.-H."/>
            <person name="Turgeon B."/>
            <person name="Goodwin S."/>
            <person name="Spatafora J."/>
            <person name="Crous P."/>
            <person name="Grigoriev I."/>
        </authorList>
    </citation>
    <scope>NUCLEOTIDE SEQUENCE</scope>
    <source>
        <strain evidence="9">CBS 279.74</strain>
    </source>
</reference>
<dbReference type="GO" id="GO:0000724">
    <property type="term" value="P:double-strand break repair via homologous recombination"/>
    <property type="evidence" value="ECO:0007669"/>
    <property type="project" value="TreeGrafter"/>
</dbReference>
<evidence type="ECO:0000259" key="7">
    <source>
        <dbReference type="PROSITE" id="PS51192"/>
    </source>
</evidence>
<accession>A0A6G1JQ39</accession>
<dbReference type="SUPFAM" id="SSF52540">
    <property type="entry name" value="P-loop containing nucleoside triphosphate hydrolases"/>
    <property type="match status" value="1"/>
</dbReference>
<dbReference type="InterPro" id="IPR011545">
    <property type="entry name" value="DEAD/DEAH_box_helicase_dom"/>
</dbReference>
<dbReference type="GO" id="GO:0043138">
    <property type="term" value="F:3'-5' DNA helicase activity"/>
    <property type="evidence" value="ECO:0007669"/>
    <property type="project" value="UniProtKB-EC"/>
</dbReference>
<dbReference type="PROSITE" id="PS51194">
    <property type="entry name" value="HELICASE_CTER"/>
    <property type="match status" value="1"/>
</dbReference>
<dbReference type="GO" id="GO:0003676">
    <property type="term" value="F:nucleic acid binding"/>
    <property type="evidence" value="ECO:0007669"/>
    <property type="project" value="InterPro"/>
</dbReference>
<dbReference type="EC" id="5.6.2.4" evidence="5"/>
<dbReference type="GO" id="GO:0005737">
    <property type="term" value="C:cytoplasm"/>
    <property type="evidence" value="ECO:0007669"/>
    <property type="project" value="TreeGrafter"/>
</dbReference>
<feature type="non-terminal residue" evidence="9">
    <location>
        <position position="1"/>
    </location>
</feature>
<organism evidence="9 10">
    <name type="scientific">Pleomassaria siparia CBS 279.74</name>
    <dbReference type="NCBI Taxonomy" id="1314801"/>
    <lineage>
        <taxon>Eukaryota</taxon>
        <taxon>Fungi</taxon>
        <taxon>Dikarya</taxon>
        <taxon>Ascomycota</taxon>
        <taxon>Pezizomycotina</taxon>
        <taxon>Dothideomycetes</taxon>
        <taxon>Pleosporomycetidae</taxon>
        <taxon>Pleosporales</taxon>
        <taxon>Pleomassariaceae</taxon>
        <taxon>Pleomassaria</taxon>
    </lineage>
</organism>
<dbReference type="Pfam" id="PF00271">
    <property type="entry name" value="Helicase_C"/>
    <property type="match status" value="1"/>
</dbReference>
<dbReference type="EMBL" id="MU005796">
    <property type="protein sequence ID" value="KAF2702620.1"/>
    <property type="molecule type" value="Genomic_DNA"/>
</dbReference>
<feature type="domain" description="Helicase C-terminal" evidence="8">
    <location>
        <begin position="349"/>
        <end position="514"/>
    </location>
</feature>
<keyword evidence="6" id="KW-0472">Membrane</keyword>
<dbReference type="InterPro" id="IPR014001">
    <property type="entry name" value="Helicase_ATP-bd"/>
</dbReference>
<dbReference type="AlphaFoldDB" id="A0A6G1JQ39"/>
<evidence type="ECO:0000256" key="4">
    <source>
        <dbReference type="ARBA" id="ARBA00034617"/>
    </source>
</evidence>
<proteinExistence type="inferred from homology"/>
<keyword evidence="6" id="KW-1133">Transmembrane helix</keyword>
<dbReference type="SMART" id="SM00490">
    <property type="entry name" value="HELICc"/>
    <property type="match status" value="1"/>
</dbReference>
<evidence type="ECO:0000256" key="5">
    <source>
        <dbReference type="ARBA" id="ARBA00034808"/>
    </source>
</evidence>
<dbReference type="GO" id="GO:0005524">
    <property type="term" value="F:ATP binding"/>
    <property type="evidence" value="ECO:0007669"/>
    <property type="project" value="UniProtKB-KW"/>
</dbReference>
<gene>
    <name evidence="9" type="ORF">K504DRAFT_465004</name>
</gene>
<dbReference type="GO" id="GO:0005694">
    <property type="term" value="C:chromosome"/>
    <property type="evidence" value="ECO:0007669"/>
    <property type="project" value="TreeGrafter"/>
</dbReference>
<dbReference type="Proteomes" id="UP000799428">
    <property type="component" value="Unassembled WGS sequence"/>
</dbReference>
<evidence type="ECO:0000313" key="10">
    <source>
        <dbReference type="Proteomes" id="UP000799428"/>
    </source>
</evidence>
<dbReference type="Gene3D" id="3.40.50.300">
    <property type="entry name" value="P-loop containing nucleotide triphosphate hydrolases"/>
    <property type="match status" value="2"/>
</dbReference>
<evidence type="ECO:0000313" key="9">
    <source>
        <dbReference type="EMBL" id="KAF2702620.1"/>
    </source>
</evidence>
<keyword evidence="10" id="KW-1185">Reference proteome</keyword>
<evidence type="ECO:0000256" key="3">
    <source>
        <dbReference type="ARBA" id="ARBA00022840"/>
    </source>
</evidence>
<dbReference type="PROSITE" id="PS51192">
    <property type="entry name" value="HELICASE_ATP_BIND_1"/>
    <property type="match status" value="1"/>
</dbReference>
<dbReference type="GO" id="GO:0016787">
    <property type="term" value="F:hydrolase activity"/>
    <property type="evidence" value="ECO:0007669"/>
    <property type="project" value="UniProtKB-KW"/>
</dbReference>
<name>A0A6G1JQ39_9PLEO</name>
<feature type="transmembrane region" description="Helical" evidence="6">
    <location>
        <begin position="31"/>
        <end position="51"/>
    </location>
</feature>
<evidence type="ECO:0000259" key="8">
    <source>
        <dbReference type="PROSITE" id="PS51194"/>
    </source>
</evidence>
<comment type="similarity">
    <text evidence="1">Belongs to the helicase family. RecQ subfamily.</text>
</comment>
<evidence type="ECO:0000256" key="2">
    <source>
        <dbReference type="ARBA" id="ARBA00022741"/>
    </source>
</evidence>
<keyword evidence="6" id="KW-0812">Transmembrane</keyword>
<keyword evidence="3" id="KW-0067">ATP-binding</keyword>
<evidence type="ECO:0000256" key="1">
    <source>
        <dbReference type="ARBA" id="ARBA00005446"/>
    </source>
</evidence>
<dbReference type="Pfam" id="PF00270">
    <property type="entry name" value="DEAD"/>
    <property type="match status" value="1"/>
</dbReference>
<dbReference type="InterPro" id="IPR001650">
    <property type="entry name" value="Helicase_C-like"/>
</dbReference>
<dbReference type="PANTHER" id="PTHR13710">
    <property type="entry name" value="DNA HELICASE RECQ FAMILY MEMBER"/>
    <property type="match status" value="1"/>
</dbReference>
<dbReference type="OrthoDB" id="10261556at2759"/>
<keyword evidence="9" id="KW-0378">Hydrolase</keyword>
<dbReference type="GO" id="GO:0009378">
    <property type="term" value="F:four-way junction helicase activity"/>
    <property type="evidence" value="ECO:0007669"/>
    <property type="project" value="TreeGrafter"/>
</dbReference>
<keyword evidence="2" id="KW-0547">Nucleotide-binding</keyword>
<dbReference type="PANTHER" id="PTHR13710:SF154">
    <property type="entry name" value="RECQ HELICASE, PUTATIVE (AFU_ORTHOLOGUE AFUA_6G14720)-RELATED"/>
    <property type="match status" value="1"/>
</dbReference>